<evidence type="ECO:0000259" key="4">
    <source>
        <dbReference type="PROSITE" id="PS51186"/>
    </source>
</evidence>
<dbReference type="PROSITE" id="PS51186">
    <property type="entry name" value="GNAT"/>
    <property type="match status" value="1"/>
</dbReference>
<sequence length="340" mass="37994">MINILTFLCLIPIGFAFIDQCHFRPKGRTSQSKCRISSSSRRFLTPLAEFDESISFFSESEKYRCCIDDKGFFSARHGSSDGSDRYELGLVEEEELPDLCKFIITAFGAEAIQLASDMNSFERMLLNPAAEFLNGYSGLVAFAEVFSGTKQRLADRFQENPSLVDISAPDLKGLSREEQIRKAERDSLVLILGKPSNDASRSIEVIASIELRLQPCDAKIPFSIPWLDRVERRIGSLIGLGNNGNGAGTNDMQPYLSNLCVDEKFRGQKIGRGLVRCVENIAKNSWGYNRMYLHVDEDNPAALNLYKSEGYSDVGHRWNPFWSGGASEIGYYVKSLSSTP</sequence>
<dbReference type="SUPFAM" id="SSF55729">
    <property type="entry name" value="Acyl-CoA N-acyltransferases (Nat)"/>
    <property type="match status" value="1"/>
</dbReference>
<dbReference type="CDD" id="cd04301">
    <property type="entry name" value="NAT_SF"/>
    <property type="match status" value="1"/>
</dbReference>
<keyword evidence="3" id="KW-0732">Signal</keyword>
<name>A0A448ZI05_9STRA</name>
<evidence type="ECO:0000256" key="3">
    <source>
        <dbReference type="SAM" id="SignalP"/>
    </source>
</evidence>
<proteinExistence type="predicted"/>
<dbReference type="GO" id="GO:0016747">
    <property type="term" value="F:acyltransferase activity, transferring groups other than amino-acyl groups"/>
    <property type="evidence" value="ECO:0007669"/>
    <property type="project" value="InterPro"/>
</dbReference>
<feature type="chain" id="PRO_5019136547" description="N-acetyltransferase domain-containing protein" evidence="3">
    <location>
        <begin position="17"/>
        <end position="340"/>
    </location>
</feature>
<keyword evidence="1" id="KW-0808">Transferase</keyword>
<organism evidence="5 6">
    <name type="scientific">Pseudo-nitzschia multistriata</name>
    <dbReference type="NCBI Taxonomy" id="183589"/>
    <lineage>
        <taxon>Eukaryota</taxon>
        <taxon>Sar</taxon>
        <taxon>Stramenopiles</taxon>
        <taxon>Ochrophyta</taxon>
        <taxon>Bacillariophyta</taxon>
        <taxon>Bacillariophyceae</taxon>
        <taxon>Bacillariophycidae</taxon>
        <taxon>Bacillariales</taxon>
        <taxon>Bacillariaceae</taxon>
        <taxon>Pseudo-nitzschia</taxon>
    </lineage>
</organism>
<gene>
    <name evidence="5" type="ORF">PSNMU_V1.4_AUG-EV-PASAV3_0086070</name>
</gene>
<reference evidence="5 6" key="1">
    <citation type="submission" date="2019-01" db="EMBL/GenBank/DDBJ databases">
        <authorList>
            <person name="Ferrante I. M."/>
        </authorList>
    </citation>
    <scope>NUCLEOTIDE SEQUENCE [LARGE SCALE GENOMIC DNA]</scope>
    <source>
        <strain evidence="5 6">B856</strain>
    </source>
</reference>
<evidence type="ECO:0000313" key="5">
    <source>
        <dbReference type="EMBL" id="VEU41674.1"/>
    </source>
</evidence>
<dbReference type="PANTHER" id="PTHR43420">
    <property type="entry name" value="ACETYLTRANSFERASE"/>
    <property type="match status" value="1"/>
</dbReference>
<dbReference type="Proteomes" id="UP000291116">
    <property type="component" value="Unassembled WGS sequence"/>
</dbReference>
<dbReference type="AlphaFoldDB" id="A0A448ZI05"/>
<feature type="signal peptide" evidence="3">
    <location>
        <begin position="1"/>
        <end position="16"/>
    </location>
</feature>
<dbReference type="OrthoDB" id="38408at2759"/>
<dbReference type="InterPro" id="IPR000182">
    <property type="entry name" value="GNAT_dom"/>
</dbReference>
<dbReference type="InterPro" id="IPR016181">
    <property type="entry name" value="Acyl_CoA_acyltransferase"/>
</dbReference>
<dbReference type="Pfam" id="PF00583">
    <property type="entry name" value="Acetyltransf_1"/>
    <property type="match status" value="1"/>
</dbReference>
<protein>
    <recommendedName>
        <fullName evidence="4">N-acetyltransferase domain-containing protein</fullName>
    </recommendedName>
</protein>
<evidence type="ECO:0000256" key="2">
    <source>
        <dbReference type="ARBA" id="ARBA00023315"/>
    </source>
</evidence>
<accession>A0A448ZI05</accession>
<dbReference type="Gene3D" id="3.40.630.30">
    <property type="match status" value="1"/>
</dbReference>
<keyword evidence="6" id="KW-1185">Reference proteome</keyword>
<dbReference type="InterPro" id="IPR050680">
    <property type="entry name" value="YpeA/RimI_acetyltransf"/>
</dbReference>
<evidence type="ECO:0000313" key="6">
    <source>
        <dbReference type="Proteomes" id="UP000291116"/>
    </source>
</evidence>
<dbReference type="PANTHER" id="PTHR43420:SF47">
    <property type="entry name" value="N-ACETYLTRANSFERASE DOMAIN-CONTAINING PROTEIN"/>
    <property type="match status" value="1"/>
</dbReference>
<keyword evidence="2" id="KW-0012">Acyltransferase</keyword>
<evidence type="ECO:0000256" key="1">
    <source>
        <dbReference type="ARBA" id="ARBA00022679"/>
    </source>
</evidence>
<dbReference type="EMBL" id="CAACVS010000376">
    <property type="protein sequence ID" value="VEU41674.1"/>
    <property type="molecule type" value="Genomic_DNA"/>
</dbReference>
<feature type="domain" description="N-acetyltransferase" evidence="4">
    <location>
        <begin position="178"/>
        <end position="334"/>
    </location>
</feature>